<keyword evidence="1" id="KW-0472">Membrane</keyword>
<keyword evidence="1" id="KW-1133">Transmembrane helix</keyword>
<dbReference type="PANTHER" id="PTHR34492">
    <property type="entry name" value="GUSTATORY RECEPTOR FAMILY"/>
    <property type="match status" value="1"/>
</dbReference>
<evidence type="ECO:0000313" key="3">
    <source>
        <dbReference type="Proteomes" id="UP001201812"/>
    </source>
</evidence>
<feature type="transmembrane region" description="Helical" evidence="1">
    <location>
        <begin position="128"/>
        <end position="151"/>
    </location>
</feature>
<evidence type="ECO:0000313" key="2">
    <source>
        <dbReference type="EMBL" id="KAI1697656.1"/>
    </source>
</evidence>
<dbReference type="AlphaFoldDB" id="A0AAD4QYC4"/>
<protein>
    <recommendedName>
        <fullName evidence="4">Gustatory receptor</fullName>
    </recommendedName>
</protein>
<keyword evidence="1" id="KW-0812">Transmembrane</keyword>
<accession>A0AAD4QYC4</accession>
<dbReference type="EMBL" id="JAKKPZ010000257">
    <property type="protein sequence ID" value="KAI1697656.1"/>
    <property type="molecule type" value="Genomic_DNA"/>
</dbReference>
<keyword evidence="3" id="KW-1185">Reference proteome</keyword>
<proteinExistence type="predicted"/>
<evidence type="ECO:0008006" key="4">
    <source>
        <dbReference type="Google" id="ProtNLM"/>
    </source>
</evidence>
<feature type="transmembrane region" description="Helical" evidence="1">
    <location>
        <begin position="171"/>
        <end position="194"/>
    </location>
</feature>
<name>A0AAD4QYC4_9BILA</name>
<gene>
    <name evidence="2" type="ORF">DdX_18378</name>
</gene>
<dbReference type="PANTHER" id="PTHR34492:SF2">
    <property type="entry name" value="G PROTEIN-COUPLED RECEPTOR"/>
    <property type="match status" value="1"/>
</dbReference>
<sequence length="390" mass="44828">MKKPFLDLDSSRVVTILVKMTGLHFERKEGCLPNAFAMAKLTLLFIASAVRTLEKMAHSFGFFNKTLHSNETVDLVVTLQSLGSNFQSFFSLVIIICWQWEGGFLRLKRKVLTLECDGKSSYSKLKPWLYILPGAVMLSEIFMLMYIIWFSTLSVKFYVANNDYLTLSYILIYRNALVLHGVFVGHVALCIFMISMCSLTIELSTLNQEFRELIKARKYMKADKNFIESRTQALCQEYCRRRKKVSDADYIFRTYTFFMIPIWLSTTIFVPITLLRVQWSVQLVFILKRLHDALRSIVHLYGLCVYPAQLRRTHDILSIYLSEWIDPTDKFSGMIKNLSDNIAQSNIGITVGGMTVMTKPMILTCLSVILPYIVLCLQLRIGTSSGATYQ</sequence>
<feature type="transmembrane region" description="Helical" evidence="1">
    <location>
        <begin position="361"/>
        <end position="381"/>
    </location>
</feature>
<reference evidence="2" key="1">
    <citation type="submission" date="2022-01" db="EMBL/GenBank/DDBJ databases">
        <title>Genome Sequence Resource for Two Populations of Ditylenchus destructor, the Migratory Endoparasitic Phytonematode.</title>
        <authorList>
            <person name="Zhang H."/>
            <person name="Lin R."/>
            <person name="Xie B."/>
        </authorList>
    </citation>
    <scope>NUCLEOTIDE SEQUENCE</scope>
    <source>
        <strain evidence="2">BazhouSP</strain>
    </source>
</reference>
<feature type="transmembrane region" description="Helical" evidence="1">
    <location>
        <begin position="250"/>
        <end position="274"/>
    </location>
</feature>
<comment type="caution">
    <text evidence="2">The sequence shown here is derived from an EMBL/GenBank/DDBJ whole genome shotgun (WGS) entry which is preliminary data.</text>
</comment>
<evidence type="ECO:0000256" key="1">
    <source>
        <dbReference type="SAM" id="Phobius"/>
    </source>
</evidence>
<organism evidence="2 3">
    <name type="scientific">Ditylenchus destructor</name>
    <dbReference type="NCBI Taxonomy" id="166010"/>
    <lineage>
        <taxon>Eukaryota</taxon>
        <taxon>Metazoa</taxon>
        <taxon>Ecdysozoa</taxon>
        <taxon>Nematoda</taxon>
        <taxon>Chromadorea</taxon>
        <taxon>Rhabditida</taxon>
        <taxon>Tylenchina</taxon>
        <taxon>Tylenchomorpha</taxon>
        <taxon>Sphaerularioidea</taxon>
        <taxon>Anguinidae</taxon>
        <taxon>Anguininae</taxon>
        <taxon>Ditylenchus</taxon>
    </lineage>
</organism>
<dbReference type="Proteomes" id="UP001201812">
    <property type="component" value="Unassembled WGS sequence"/>
</dbReference>